<evidence type="ECO:0000313" key="2">
    <source>
        <dbReference type="EMBL" id="TMN22793.1"/>
    </source>
</evidence>
<sequence>MEPETPDSSVKSPELKLKTPDSNEKAFNPFVSGMLIPSQSIRVRLGPLPNNGSGRLFPKNFSKQTKRAMMDIG</sequence>
<gene>
    <name evidence="2" type="ORF">FFL34_12310</name>
</gene>
<name>A0A5S3R7V9_9BACI</name>
<dbReference type="AlphaFoldDB" id="A0A5S3R7V9"/>
<dbReference type="EMBL" id="VCIA01000001">
    <property type="protein sequence ID" value="TMN22793.1"/>
    <property type="molecule type" value="Genomic_DNA"/>
</dbReference>
<proteinExistence type="predicted"/>
<feature type="compositionally biased region" description="Basic and acidic residues" evidence="1">
    <location>
        <begin position="13"/>
        <end position="24"/>
    </location>
</feature>
<feature type="region of interest" description="Disordered" evidence="1">
    <location>
        <begin position="1"/>
        <end position="24"/>
    </location>
</feature>
<evidence type="ECO:0000313" key="3">
    <source>
        <dbReference type="Proteomes" id="UP000306980"/>
    </source>
</evidence>
<reference evidence="2 3" key="1">
    <citation type="submission" date="2019-05" db="EMBL/GenBank/DDBJ databases">
        <title>Genomic analysis of Lentibacillus sp. NKC220-2.</title>
        <authorList>
            <person name="Oh Y.J."/>
        </authorList>
    </citation>
    <scope>NUCLEOTIDE SEQUENCE [LARGE SCALE GENOMIC DNA]</scope>
    <source>
        <strain evidence="2 3">NKC220-2</strain>
    </source>
</reference>
<dbReference type="Proteomes" id="UP000306980">
    <property type="component" value="Unassembled WGS sequence"/>
</dbReference>
<dbReference type="RefSeq" id="WP_138603692.1">
    <property type="nucleotide sequence ID" value="NZ_VCIA01000001.1"/>
</dbReference>
<organism evidence="2 3">
    <name type="scientific">Lentibacillus cibarius</name>
    <dbReference type="NCBI Taxonomy" id="2583219"/>
    <lineage>
        <taxon>Bacteria</taxon>
        <taxon>Bacillati</taxon>
        <taxon>Bacillota</taxon>
        <taxon>Bacilli</taxon>
        <taxon>Bacillales</taxon>
        <taxon>Bacillaceae</taxon>
        <taxon>Lentibacillus</taxon>
    </lineage>
</organism>
<comment type="caution">
    <text evidence="2">The sequence shown here is derived from an EMBL/GenBank/DDBJ whole genome shotgun (WGS) entry which is preliminary data.</text>
</comment>
<accession>A0A5S3R7V9</accession>
<protein>
    <submittedName>
        <fullName evidence="2">Uncharacterized protein</fullName>
    </submittedName>
</protein>
<evidence type="ECO:0000256" key="1">
    <source>
        <dbReference type="SAM" id="MobiDB-lite"/>
    </source>
</evidence>
<feature type="compositionally biased region" description="Polar residues" evidence="1">
    <location>
        <begin position="1"/>
        <end position="11"/>
    </location>
</feature>